<evidence type="ECO:0000256" key="1">
    <source>
        <dbReference type="SAM" id="Coils"/>
    </source>
</evidence>
<keyword evidence="1" id="KW-0175">Coiled coil</keyword>
<keyword evidence="5" id="KW-1185">Reference proteome</keyword>
<dbReference type="InterPro" id="IPR045055">
    <property type="entry name" value="DNA2/NAM7-like"/>
</dbReference>
<dbReference type="EMBL" id="JAJHZM010000012">
    <property type="protein sequence ID" value="MDC4182090.1"/>
    <property type="molecule type" value="Genomic_DNA"/>
</dbReference>
<dbReference type="PANTHER" id="PTHR10887:SF495">
    <property type="entry name" value="HELICASE SENATAXIN ISOFORM X1-RELATED"/>
    <property type="match status" value="1"/>
</dbReference>
<accession>A0ABT5GBW3</accession>
<dbReference type="CDD" id="cd18808">
    <property type="entry name" value="SF1_C_Upf1"/>
    <property type="match status" value="1"/>
</dbReference>
<evidence type="ECO:0000313" key="5">
    <source>
        <dbReference type="Proteomes" id="UP001220940"/>
    </source>
</evidence>
<evidence type="ECO:0000313" key="4">
    <source>
        <dbReference type="EMBL" id="MDC4182090.1"/>
    </source>
</evidence>
<dbReference type="InterPro" id="IPR041679">
    <property type="entry name" value="DNA2/NAM7-like_C"/>
</dbReference>
<evidence type="ECO:0000259" key="3">
    <source>
        <dbReference type="Pfam" id="PF13087"/>
    </source>
</evidence>
<organism evidence="4 5">
    <name type="scientific">Mycoplasma bradburyae</name>
    <dbReference type="NCBI Taxonomy" id="2963128"/>
    <lineage>
        <taxon>Bacteria</taxon>
        <taxon>Bacillati</taxon>
        <taxon>Mycoplasmatota</taxon>
        <taxon>Mollicutes</taxon>
        <taxon>Mycoplasmataceae</taxon>
        <taxon>Mycoplasma</taxon>
    </lineage>
</organism>
<dbReference type="InterPro" id="IPR027417">
    <property type="entry name" value="P-loop_NTPase"/>
</dbReference>
<gene>
    <name evidence="4" type="ORF">LNO68_02690</name>
</gene>
<dbReference type="SUPFAM" id="SSF52540">
    <property type="entry name" value="P-loop containing nucleoside triphosphate hydrolases"/>
    <property type="match status" value="1"/>
</dbReference>
<dbReference type="Pfam" id="PF13087">
    <property type="entry name" value="AAA_12"/>
    <property type="match status" value="1"/>
</dbReference>
<sequence>MNKFNRLNSSQSFSYQYNSVNNPSFNKKSRFYSESYSNNNYRDNNNNNHNNYGNDNGNFSDITLEIPCLNGEFLSSSDFVTNKDDEFNITRLCNISLDELNKREYNLKNIAQFQLKKYFNRFNKSQLNEKLKELQKIFESAEKYYLIKPSASVFYITAFGGEIGSKNEKYNTIIFGFEKNRQNSGNYNKGNNVSRAWLKTITFNCFTDTNLKTNKYCKQLSRVKLVNKEKTSSDFEETLKTGIFTNENKIIPFSLIFDIIQFLTNDLKNNKNNVDKNEDDIVIINKSLNKIRISSFDDLKFGNKHDNNILVLSKIKLDNEQNKNSFIIPKDIDNNDLENSIKCRINFIKSETTFNNVKLDLEKIIDATNHKISEIDSNIKDEEERLYGSHSFSNSITELSNKIDKLKEIIKDKKSLIETWEKTIKSCDKNNKQWNDELISLSKNKDRTKLTDPKNISEIENKIKQSITQKNTCQNNVVKAKEEIKNNEAKLTLFVKDRIEKREEENQCQKKVEDLKKEIEKNKETNEKIKNYLNKELKNLEEKYKYIYHIKSIQSNNKIGKRLDSSSDDDEEFDIFDIRSDLEISTNNLNTAFRKPIIDDLFAEMIMVKRFRSGCYAVKNGFSNNPFISYSLFTSNIQSRTHDHIDRELEESIINKFRLNENQKNAFRESISSNSLYFLQGPPGTGKTQCISSIVSYLALNRKNTIITSSTHEAISNCLDRIHQVYNTNPNILIYKKSNSNKIDDNQYTEEHLYIHFLNKIKAFVNHDDEKDVIAEIKQKHKKLINYFKDVKEDDYDNICRLAPFDGVDLLVKNYWGKDGLDFYSVNNYNWKTKQYDLKEYIDKEIKNFINESLDERSWNKKWERYCSKYISDPDQAFDLIDKIKDIYDEEEINKSLKMIAERYGVSFFRIYDFVTWISQNFSNKNDNNEFEDKLNTYFSENDHNKQFEKREEIKPSYSSEETKFKNYVFDNNLINVIGMTTTADLDIIIGNKRKNTLWEYPIDTTIIDEVSKSNTPEIIFKLNASNRLILCGDYKQLPPNQQISNILIDKAFDEKTMREVLNDASNQQYHDDSYDDANDSDAKFIERTERVKEIWMRISEYADKFKINLSRMNPSEIINLVLNTPLYKLSILKFQKESRVNNTNYTFLTEQHRCVEPIRDLVNNFYKGDETLVNCIDDQRKYRLLNEQKNVYLIDTSQKSEKFLADNNISDYSDYYSFDQKKVVGTKLSKIEKHLNQSPGLFNQYNAEIICILIKKLIEENKDKDLKDKIGVICLTRNQTKIVRELLSKDDLIKKYKIKVDTIDNFQGREKEIVLVDFIRAKHCKDKETNTVTVKDKKRNLDFLSSEERINVAASRAKYTLVLVGAFEYYQDDAESFKEKRLILDYHIHCQSNRQNISNKVGNIIYESN</sequence>
<protein>
    <submittedName>
        <fullName evidence="4">AAA domain-containing protein</fullName>
    </submittedName>
</protein>
<feature type="coiled-coil region" evidence="1">
    <location>
        <begin position="365"/>
        <end position="543"/>
    </location>
</feature>
<evidence type="ECO:0000259" key="2">
    <source>
        <dbReference type="Pfam" id="PF13086"/>
    </source>
</evidence>
<dbReference type="Pfam" id="PF13086">
    <property type="entry name" value="AAA_11"/>
    <property type="match status" value="1"/>
</dbReference>
<reference evidence="4" key="1">
    <citation type="submission" date="2021-11" db="EMBL/GenBank/DDBJ databases">
        <title>Description of Mycoplasma bradburyaesp. nov.from sea birds: a tribute to a great mycoplasmologist.</title>
        <authorList>
            <person name="Ramirez A.S."/>
            <person name="Poveda C."/>
            <person name="Suarez-Perez A."/>
            <person name="Rosales R.S."/>
            <person name="Dijkman R."/>
            <person name="Feberwee A."/>
            <person name="Spergser J."/>
            <person name="Szostak M.P."/>
            <person name="Ressel L."/>
            <person name="Calabuig P."/>
            <person name="Catania S."/>
            <person name="Gobbo F."/>
            <person name="Timofte D."/>
            <person name="Poveda J.B."/>
        </authorList>
    </citation>
    <scope>NUCLEOTIDE SEQUENCE [LARGE SCALE GENOMIC DNA]</scope>
    <source>
        <strain evidence="4">T158</strain>
    </source>
</reference>
<dbReference type="PANTHER" id="PTHR10887">
    <property type="entry name" value="DNA2/NAM7 HELICASE FAMILY"/>
    <property type="match status" value="1"/>
</dbReference>
<dbReference type="InterPro" id="IPR047187">
    <property type="entry name" value="SF1_C_Upf1"/>
</dbReference>
<proteinExistence type="predicted"/>
<feature type="domain" description="DNA2/NAM7 helicase helicase" evidence="2">
    <location>
        <begin position="659"/>
        <end position="1040"/>
    </location>
</feature>
<dbReference type="Gene3D" id="3.40.50.300">
    <property type="entry name" value="P-loop containing nucleotide triphosphate hydrolases"/>
    <property type="match status" value="2"/>
</dbReference>
<dbReference type="InterPro" id="IPR041677">
    <property type="entry name" value="DNA2/NAM7_AAA_11"/>
</dbReference>
<dbReference type="RefSeq" id="WP_255034349.1">
    <property type="nucleotide sequence ID" value="NZ_CP101414.1"/>
</dbReference>
<feature type="domain" description="DNA2/NAM7 helicase-like C-terminal" evidence="3">
    <location>
        <begin position="1135"/>
        <end position="1367"/>
    </location>
</feature>
<name>A0ABT5GBW3_9MOLU</name>
<comment type="caution">
    <text evidence="4">The sequence shown here is derived from an EMBL/GenBank/DDBJ whole genome shotgun (WGS) entry which is preliminary data.</text>
</comment>
<dbReference type="Proteomes" id="UP001220940">
    <property type="component" value="Unassembled WGS sequence"/>
</dbReference>